<evidence type="ECO:0000313" key="9">
    <source>
        <dbReference type="EMBL" id="ADG97091.1"/>
    </source>
</evidence>
<reference evidence="9 10" key="1">
    <citation type="journal article" date="2010" name="Stand. Genomic Sci.">
        <title>Complete genome sequence of Segniliparus rotundus type strain (CDC 1076).</title>
        <authorList>
            <person name="Sikorski J."/>
            <person name="Lapidus A."/>
            <person name="Copeland A."/>
            <person name="Misra M."/>
            <person name="Glavina Del Rio T."/>
            <person name="Nolan M."/>
            <person name="Lucas S."/>
            <person name="Chen F."/>
            <person name="Tice H."/>
            <person name="Cheng J.F."/>
            <person name="Jando M."/>
            <person name="Schneider S."/>
            <person name="Bruce D."/>
            <person name="Goodwin L."/>
            <person name="Pitluck S."/>
            <person name="Liolios K."/>
            <person name="Mikhailova N."/>
            <person name="Pati A."/>
            <person name="Ivanova N."/>
            <person name="Mavromatis K."/>
            <person name="Chen A."/>
            <person name="Palaniappan K."/>
            <person name="Chertkov O."/>
            <person name="Land M."/>
            <person name="Hauser L."/>
            <person name="Chang Y.J."/>
            <person name="Jeffries C.D."/>
            <person name="Brettin T."/>
            <person name="Detter J.C."/>
            <person name="Han C."/>
            <person name="Rohde M."/>
            <person name="Goker M."/>
            <person name="Bristow J."/>
            <person name="Eisen J.A."/>
            <person name="Markowitz V."/>
            <person name="Hugenholtz P."/>
            <person name="Kyrpides N.C."/>
            <person name="Klenk H.P."/>
        </authorList>
    </citation>
    <scope>NUCLEOTIDE SEQUENCE [LARGE SCALE GENOMIC DNA]</scope>
    <source>
        <strain evidence="10">ATCC BAA-972 / CDC 1076 / CIP 108378 / DSM 44985 / JCM 13578</strain>
    </source>
</reference>
<keyword evidence="5" id="KW-0520">NAD</keyword>
<comment type="cofactor">
    <cofactor evidence="1">
        <name>Mn(2+)</name>
        <dbReference type="ChEBI" id="CHEBI:29035"/>
    </cofactor>
</comment>
<dbReference type="PROSITE" id="PS00470">
    <property type="entry name" value="IDH_IMDH"/>
    <property type="match status" value="1"/>
</dbReference>
<keyword evidence="4 9" id="KW-0560">Oxidoreductase</keyword>
<dbReference type="EC" id="1.1.1.85" evidence="9"/>
<comment type="cofactor">
    <cofactor evidence="2">
        <name>Mg(2+)</name>
        <dbReference type="ChEBI" id="CHEBI:18420"/>
    </cofactor>
</comment>
<feature type="region of interest" description="Disordered" evidence="7">
    <location>
        <begin position="1"/>
        <end position="21"/>
    </location>
</feature>
<evidence type="ECO:0000256" key="1">
    <source>
        <dbReference type="ARBA" id="ARBA00001936"/>
    </source>
</evidence>
<evidence type="ECO:0000313" key="10">
    <source>
        <dbReference type="Proteomes" id="UP000002247"/>
    </source>
</evidence>
<gene>
    <name evidence="9" type="ordered locus">Srot_0609</name>
</gene>
<evidence type="ECO:0000259" key="8">
    <source>
        <dbReference type="SMART" id="SM01329"/>
    </source>
</evidence>
<dbReference type="InterPro" id="IPR050501">
    <property type="entry name" value="ICDH/IPMDH"/>
</dbReference>
<dbReference type="AlphaFoldDB" id="D6ZCP9"/>
<evidence type="ECO:0000256" key="6">
    <source>
        <dbReference type="ARBA" id="ARBA00023211"/>
    </source>
</evidence>
<dbReference type="SMART" id="SM01329">
    <property type="entry name" value="Iso_dh"/>
    <property type="match status" value="1"/>
</dbReference>
<evidence type="ECO:0000256" key="3">
    <source>
        <dbReference type="ARBA" id="ARBA00022723"/>
    </source>
</evidence>
<name>D6ZCP9_SEGRD</name>
<dbReference type="KEGG" id="srt:Srot_0609"/>
<dbReference type="PANTHER" id="PTHR43275">
    <property type="entry name" value="D-MALATE DEHYDROGENASE [DECARBOXYLATING]"/>
    <property type="match status" value="1"/>
</dbReference>
<protein>
    <submittedName>
        <fullName evidence="9">3-isopropylmalate dehydrogenase</fullName>
        <ecNumber evidence="9">1.1.1.85</ecNumber>
    </submittedName>
</protein>
<dbReference type="GO" id="GO:0000287">
    <property type="term" value="F:magnesium ion binding"/>
    <property type="evidence" value="ECO:0007669"/>
    <property type="project" value="InterPro"/>
</dbReference>
<dbReference type="GO" id="GO:0051287">
    <property type="term" value="F:NAD binding"/>
    <property type="evidence" value="ECO:0007669"/>
    <property type="project" value="InterPro"/>
</dbReference>
<proteinExistence type="predicted"/>
<dbReference type="SUPFAM" id="SSF53659">
    <property type="entry name" value="Isocitrate/Isopropylmalate dehydrogenase-like"/>
    <property type="match status" value="1"/>
</dbReference>
<dbReference type="PANTHER" id="PTHR43275:SF1">
    <property type="entry name" value="D-MALATE DEHYDROGENASE [DECARBOXYLATING]"/>
    <property type="match status" value="1"/>
</dbReference>
<dbReference type="Pfam" id="PF00180">
    <property type="entry name" value="Iso_dh"/>
    <property type="match status" value="1"/>
</dbReference>
<evidence type="ECO:0000256" key="5">
    <source>
        <dbReference type="ARBA" id="ARBA00023027"/>
    </source>
</evidence>
<dbReference type="eggNOG" id="COG0473">
    <property type="taxonomic scope" value="Bacteria"/>
</dbReference>
<evidence type="ECO:0000256" key="7">
    <source>
        <dbReference type="SAM" id="MobiDB-lite"/>
    </source>
</evidence>
<sequence>MAESENAAPRPEVAAPRPKAAMRRPKVAVLPGDGVGPEVLDAALPVVEALGLDWELLFGEIGWTCWQRDGEPVPADTWRLIEDSDAGLLGAVTSKPEQEAQAELAPRLRGAGRVYRSPVVQLRQRLDLYANLRPVVDYRAQPAQFDYVIVRENTEGLYAGFDVAEVRGELWDLVRSHPNAARSGPDGVRVALRLQTDFGTDRILRFAFGLARAQGRSGVVVADKPNILRSSGGRLRERVERVAAEYPELRAEICNVDAVAMRLVTDPAGFGVIVAENVFGDILSDVAAGVAGSIGVAPSGNVGERWSYFEPVHGSAPDIAGRGIANPFGMILAVADLADHLGAQAEAGAARRAVRAVMTRGEQVTADLGGSATTRQSARAVLACLV</sequence>
<dbReference type="InterPro" id="IPR024084">
    <property type="entry name" value="IsoPropMal-DH-like_dom"/>
</dbReference>
<dbReference type="InterPro" id="IPR019818">
    <property type="entry name" value="IsoCit/isopropylmalate_DH_CS"/>
</dbReference>
<evidence type="ECO:0000256" key="2">
    <source>
        <dbReference type="ARBA" id="ARBA00001946"/>
    </source>
</evidence>
<dbReference type="STRING" id="640132.Srot_0609"/>
<dbReference type="RefSeq" id="WP_013137547.1">
    <property type="nucleotide sequence ID" value="NC_014168.1"/>
</dbReference>
<evidence type="ECO:0000256" key="4">
    <source>
        <dbReference type="ARBA" id="ARBA00023002"/>
    </source>
</evidence>
<keyword evidence="6" id="KW-0464">Manganese</keyword>
<accession>D6ZCP9</accession>
<keyword evidence="10" id="KW-1185">Reference proteome</keyword>
<keyword evidence="3" id="KW-0479">Metal-binding</keyword>
<dbReference type="HOGENOM" id="CLU_031953_0_1_11"/>
<dbReference type="GO" id="GO:0003862">
    <property type="term" value="F:3-isopropylmalate dehydrogenase activity"/>
    <property type="evidence" value="ECO:0007669"/>
    <property type="project" value="UniProtKB-EC"/>
</dbReference>
<organism evidence="9 10">
    <name type="scientific">Segniliparus rotundus (strain ATCC BAA-972 / CDC 1076 / CIP 108378 / DSM 44985 / JCM 13578)</name>
    <dbReference type="NCBI Taxonomy" id="640132"/>
    <lineage>
        <taxon>Bacteria</taxon>
        <taxon>Bacillati</taxon>
        <taxon>Actinomycetota</taxon>
        <taxon>Actinomycetes</taxon>
        <taxon>Mycobacteriales</taxon>
        <taxon>Segniliparaceae</taxon>
        <taxon>Segniliparus</taxon>
    </lineage>
</organism>
<feature type="compositionally biased region" description="Low complexity" evidence="7">
    <location>
        <begin position="7"/>
        <end position="19"/>
    </location>
</feature>
<dbReference type="EMBL" id="CP001958">
    <property type="protein sequence ID" value="ADG97091.1"/>
    <property type="molecule type" value="Genomic_DNA"/>
</dbReference>
<dbReference type="Proteomes" id="UP000002247">
    <property type="component" value="Chromosome"/>
</dbReference>
<dbReference type="Gene3D" id="3.40.718.10">
    <property type="entry name" value="Isopropylmalate Dehydrogenase"/>
    <property type="match status" value="1"/>
</dbReference>
<feature type="domain" description="Isopropylmalate dehydrogenase-like" evidence="8">
    <location>
        <begin position="26"/>
        <end position="381"/>
    </location>
</feature>